<dbReference type="STRING" id="1921803.NIES593_06675"/>
<evidence type="ECO:0000313" key="2">
    <source>
        <dbReference type="Proteomes" id="UP000186868"/>
    </source>
</evidence>
<evidence type="ECO:0008006" key="3">
    <source>
        <dbReference type="Google" id="ProtNLM"/>
    </source>
</evidence>
<dbReference type="EMBL" id="MRCB01000005">
    <property type="protein sequence ID" value="OKH24894.1"/>
    <property type="molecule type" value="Genomic_DNA"/>
</dbReference>
<dbReference type="OrthoDB" id="532686at2"/>
<reference evidence="1 2" key="1">
    <citation type="submission" date="2016-11" db="EMBL/GenBank/DDBJ databases">
        <title>Draft Genome Sequences of Nine Cyanobacterial Strains from Diverse Habitats.</title>
        <authorList>
            <person name="Zhu T."/>
            <person name="Hou S."/>
            <person name="Lu X."/>
            <person name="Hess W.R."/>
        </authorList>
    </citation>
    <scope>NUCLEOTIDE SEQUENCE [LARGE SCALE GENOMIC DNA]</scope>
    <source>
        <strain evidence="1 2">NIES-593</strain>
    </source>
</reference>
<gene>
    <name evidence="1" type="ORF">NIES593_06675</name>
</gene>
<comment type="caution">
    <text evidence="1">The sequence shown here is derived from an EMBL/GenBank/DDBJ whole genome shotgun (WGS) entry which is preliminary data.</text>
</comment>
<name>A0A1U7HMW2_9CYAN</name>
<organism evidence="1 2">
    <name type="scientific">Hydrococcus rivularis NIES-593</name>
    <dbReference type="NCBI Taxonomy" id="1921803"/>
    <lineage>
        <taxon>Bacteria</taxon>
        <taxon>Bacillati</taxon>
        <taxon>Cyanobacteriota</taxon>
        <taxon>Cyanophyceae</taxon>
        <taxon>Pleurocapsales</taxon>
        <taxon>Hydrococcaceae</taxon>
        <taxon>Hydrococcus</taxon>
    </lineage>
</organism>
<proteinExistence type="predicted"/>
<sequence length="60" mass="6933">MDKAALQEKVDRVAKKREFLVQLLEKPNLGTLRLDVSQALEELDELLEEYKATFPQDTTN</sequence>
<dbReference type="RefSeq" id="WP_073598839.1">
    <property type="nucleotide sequence ID" value="NZ_MRCB01000005.1"/>
</dbReference>
<protein>
    <recommendedName>
        <fullName evidence="3">Histidine kinase</fullName>
    </recommendedName>
</protein>
<accession>A0A1U7HMW2</accession>
<dbReference type="Proteomes" id="UP000186868">
    <property type="component" value="Unassembled WGS sequence"/>
</dbReference>
<dbReference type="AlphaFoldDB" id="A0A1U7HMW2"/>
<evidence type="ECO:0000313" key="1">
    <source>
        <dbReference type="EMBL" id="OKH24894.1"/>
    </source>
</evidence>
<keyword evidence="2" id="KW-1185">Reference proteome</keyword>